<feature type="binding site" evidence="7">
    <location>
        <begin position="104"/>
        <end position="111"/>
    </location>
    <ligand>
        <name>ATP</name>
        <dbReference type="ChEBI" id="CHEBI:30616"/>
    </ligand>
</feature>
<dbReference type="PANTHER" id="PTHR47968:SF13">
    <property type="entry name" value="KINESIN-LIKE PROTEIN KIF19 ISOFORM X1"/>
    <property type="match status" value="1"/>
</dbReference>
<evidence type="ECO:0000256" key="3">
    <source>
        <dbReference type="ARBA" id="ARBA00022840"/>
    </source>
</evidence>
<dbReference type="GO" id="GO:0008017">
    <property type="term" value="F:microtubule binding"/>
    <property type="evidence" value="ECO:0007669"/>
    <property type="project" value="InterPro"/>
</dbReference>
<dbReference type="PANTHER" id="PTHR47968">
    <property type="entry name" value="CENTROMERE PROTEIN E"/>
    <property type="match status" value="1"/>
</dbReference>
<dbReference type="Proteomes" id="UP000323011">
    <property type="component" value="Unassembled WGS sequence"/>
</dbReference>
<dbReference type="GO" id="GO:0007018">
    <property type="term" value="P:microtubule-based movement"/>
    <property type="evidence" value="ECO:0007669"/>
    <property type="project" value="InterPro"/>
</dbReference>
<dbReference type="FunFam" id="3.40.850.10:FF:000056">
    <property type="entry name" value="Kinesin-like protein"/>
    <property type="match status" value="1"/>
</dbReference>
<dbReference type="GO" id="GO:0005524">
    <property type="term" value="F:ATP binding"/>
    <property type="evidence" value="ECO:0007669"/>
    <property type="project" value="UniProtKB-UniRule"/>
</dbReference>
<evidence type="ECO:0000256" key="1">
    <source>
        <dbReference type="ARBA" id="ARBA00022701"/>
    </source>
</evidence>
<dbReference type="Gene3D" id="3.40.850.10">
    <property type="entry name" value="Kinesin motor domain"/>
    <property type="match status" value="1"/>
</dbReference>
<keyword evidence="12" id="KW-1185">Reference proteome</keyword>
<reference evidence="11 12" key="1">
    <citation type="submission" date="2019-07" db="EMBL/GenBank/DDBJ databases">
        <title>Genomes of Cafeteria roenbergensis.</title>
        <authorList>
            <person name="Fischer M.G."/>
            <person name="Hackl T."/>
            <person name="Roman M."/>
        </authorList>
    </citation>
    <scope>NUCLEOTIDE SEQUENCE [LARGE SCALE GENOMIC DNA]</scope>
    <source>
        <strain evidence="11 12">BVI</strain>
    </source>
</reference>
<gene>
    <name evidence="11" type="ORF">FNF29_02133</name>
</gene>
<feature type="domain" description="Kinesin motor" evidence="10">
    <location>
        <begin position="15"/>
        <end position="366"/>
    </location>
</feature>
<dbReference type="InterPro" id="IPR027417">
    <property type="entry name" value="P-loop_NTPase"/>
</dbReference>
<accession>A0A5A8CQL8</accession>
<keyword evidence="4 8" id="KW-0175">Coiled coil</keyword>
<feature type="region of interest" description="Disordered" evidence="9">
    <location>
        <begin position="673"/>
        <end position="763"/>
    </location>
</feature>
<keyword evidence="5 7" id="KW-0505">Motor protein</keyword>
<dbReference type="InterPro" id="IPR036961">
    <property type="entry name" value="Kinesin_motor_dom_sf"/>
</dbReference>
<feature type="coiled-coil region" evidence="8">
    <location>
        <begin position="562"/>
        <end position="589"/>
    </location>
</feature>
<comment type="similarity">
    <text evidence="7">Belongs to the TRAFAC class myosin-kinesin ATPase superfamily. Kinesin family.</text>
</comment>
<feature type="region of interest" description="Disordered" evidence="9">
    <location>
        <begin position="512"/>
        <end position="549"/>
    </location>
</feature>
<keyword evidence="1" id="KW-0493">Microtubule</keyword>
<feature type="compositionally biased region" description="Basic and acidic residues" evidence="9">
    <location>
        <begin position="512"/>
        <end position="529"/>
    </location>
</feature>
<evidence type="ECO:0000313" key="11">
    <source>
        <dbReference type="EMBL" id="KAA0154989.1"/>
    </source>
</evidence>
<dbReference type="EMBL" id="VLTN01000009">
    <property type="protein sequence ID" value="KAA0154989.1"/>
    <property type="molecule type" value="Genomic_DNA"/>
</dbReference>
<evidence type="ECO:0000313" key="12">
    <source>
        <dbReference type="Proteomes" id="UP000323011"/>
    </source>
</evidence>
<feature type="compositionally biased region" description="Basic and acidic residues" evidence="9">
    <location>
        <begin position="540"/>
        <end position="549"/>
    </location>
</feature>
<name>A0A5A8CQL8_CAFRO</name>
<dbReference type="OMA" id="AMHIAEY"/>
<evidence type="ECO:0000256" key="4">
    <source>
        <dbReference type="ARBA" id="ARBA00023054"/>
    </source>
</evidence>
<proteinExistence type="inferred from homology"/>
<dbReference type="SUPFAM" id="SSF52540">
    <property type="entry name" value="P-loop containing nucleoside triphosphate hydrolases"/>
    <property type="match status" value="1"/>
</dbReference>
<evidence type="ECO:0000256" key="6">
    <source>
        <dbReference type="ARBA" id="ARBA00068376"/>
    </source>
</evidence>
<dbReference type="GO" id="GO:0003777">
    <property type="term" value="F:microtubule motor activity"/>
    <property type="evidence" value="ECO:0007669"/>
    <property type="project" value="InterPro"/>
</dbReference>
<dbReference type="InterPro" id="IPR001752">
    <property type="entry name" value="Kinesin_motor_dom"/>
</dbReference>
<dbReference type="PRINTS" id="PR00380">
    <property type="entry name" value="KINESINHEAVY"/>
</dbReference>
<keyword evidence="2 7" id="KW-0547">Nucleotide-binding</keyword>
<sequence>MAAAIKKSMWAGKSNILVCVRVRPLWEREGRSTVEVVDGKVVVCRDPGRAASDVLRKGRSRERQYAFDHAFGPEVPTARIYAQTTAFLLDGVMSGYNATVLAYGATGSGKTFTMLGTTESPGIMLQTLKELYERVSAAGPVARRPGAGSSGGGRAGGAAAAAPTMDVKVTLSYVEIYNENIRDLLAGGDDYLDLREDPVRGPQVAGVAEFSVDSPAEVMELLATGNRNRTQEATAANKESSRSHAVLQIVVEQKELGGDQVRIGKLTMLDLAGSERASNTQNRGIRLREGANINRSLLALGNVINALGSARKGSYIPYRDSKLTRLLKDSLGGNCRTVMIAAISPAARSFEETLNTLKYADRAKKIKTKVTRNVLRVNYHISQYEELIGNLRGEIATLQHRIAEQGDAEGGHPAAGGPASSHRGVSEVVGFSPRAVTGGSLRSPAAASPGSLRSGSPRKDPAGGMGATDSGDRAQELRGRLVGNFRERMQLRRALIDLEAVNAQNRSEISRKQLDAARAEHSAQVDRSSDSSAAARHSRDKAAARSTVEKLRATVATNSEAKRDLLRRLKENESEAKELRTDIEAHSSSRERRDLLDLQYRVGVLELENMELEHSRMLHAAVLRRKDLELRRLRLQIRARDRLIAQQADVITSHGLAHLVDFAAVAAIDNELRLSDGDDDDDDEEEEDDEDDEEDRDDDEDGGSAASGALSRASKHHESAGKDADDDDDIDAGKQLSARRAGIRLPHPDGPFHANGQPVRFPPLSDVAVGSSSVAAAAAAQGLDPDGTLS</sequence>
<keyword evidence="3 7" id="KW-0067">ATP-binding</keyword>
<evidence type="ECO:0000256" key="5">
    <source>
        <dbReference type="ARBA" id="ARBA00023175"/>
    </source>
</evidence>
<feature type="region of interest" description="Disordered" evidence="9">
    <location>
        <begin position="434"/>
        <end position="475"/>
    </location>
</feature>
<dbReference type="AlphaFoldDB" id="A0A5A8CQL8"/>
<comment type="caution">
    <text evidence="11">The sequence shown here is derived from an EMBL/GenBank/DDBJ whole genome shotgun (WGS) entry which is preliminary data.</text>
</comment>
<dbReference type="PROSITE" id="PS50067">
    <property type="entry name" value="KINESIN_MOTOR_2"/>
    <property type="match status" value="1"/>
</dbReference>
<dbReference type="GO" id="GO:0005874">
    <property type="term" value="C:microtubule"/>
    <property type="evidence" value="ECO:0007669"/>
    <property type="project" value="UniProtKB-KW"/>
</dbReference>
<dbReference type="InterPro" id="IPR027640">
    <property type="entry name" value="Kinesin-like_fam"/>
</dbReference>
<dbReference type="Pfam" id="PF00225">
    <property type="entry name" value="Kinesin"/>
    <property type="match status" value="1"/>
</dbReference>
<evidence type="ECO:0000256" key="2">
    <source>
        <dbReference type="ARBA" id="ARBA00022741"/>
    </source>
</evidence>
<dbReference type="SMART" id="SM00129">
    <property type="entry name" value="KISc"/>
    <property type="match status" value="1"/>
</dbReference>
<evidence type="ECO:0000256" key="7">
    <source>
        <dbReference type="PROSITE-ProRule" id="PRU00283"/>
    </source>
</evidence>
<evidence type="ECO:0000256" key="8">
    <source>
        <dbReference type="SAM" id="Coils"/>
    </source>
</evidence>
<evidence type="ECO:0000259" key="10">
    <source>
        <dbReference type="PROSITE" id="PS50067"/>
    </source>
</evidence>
<organism evidence="11 12">
    <name type="scientific">Cafeteria roenbergensis</name>
    <name type="common">Marine flagellate</name>
    <dbReference type="NCBI Taxonomy" id="33653"/>
    <lineage>
        <taxon>Eukaryota</taxon>
        <taxon>Sar</taxon>
        <taxon>Stramenopiles</taxon>
        <taxon>Bigyra</taxon>
        <taxon>Opalozoa</taxon>
        <taxon>Bicosoecida</taxon>
        <taxon>Cafeteriaceae</taxon>
        <taxon>Cafeteria</taxon>
    </lineage>
</organism>
<feature type="compositionally biased region" description="Acidic residues" evidence="9">
    <location>
        <begin position="677"/>
        <end position="702"/>
    </location>
</feature>
<evidence type="ECO:0000256" key="9">
    <source>
        <dbReference type="SAM" id="MobiDB-lite"/>
    </source>
</evidence>
<protein>
    <recommendedName>
        <fullName evidence="6">Kinesin-like protein KIN-8B</fullName>
    </recommendedName>
</protein>